<sequence length="107" mass="12172">MILIISENIFTLASWARFITFIFLLFLLASPLEIAFKAQRDEVKRLLSQTFSSDRNSLVYNPEPIASMAYHELPGDDACQVKASFDENIIQNEEDMNLQLATCSIHS</sequence>
<feature type="transmembrane region" description="Helical" evidence="1">
    <location>
        <begin position="15"/>
        <end position="36"/>
    </location>
</feature>
<gene>
    <name evidence="2" type="ORF">Dsin_005883</name>
</gene>
<organism evidence="2 3">
    <name type="scientific">Dipteronia sinensis</name>
    <dbReference type="NCBI Taxonomy" id="43782"/>
    <lineage>
        <taxon>Eukaryota</taxon>
        <taxon>Viridiplantae</taxon>
        <taxon>Streptophyta</taxon>
        <taxon>Embryophyta</taxon>
        <taxon>Tracheophyta</taxon>
        <taxon>Spermatophyta</taxon>
        <taxon>Magnoliopsida</taxon>
        <taxon>eudicotyledons</taxon>
        <taxon>Gunneridae</taxon>
        <taxon>Pentapetalae</taxon>
        <taxon>rosids</taxon>
        <taxon>malvids</taxon>
        <taxon>Sapindales</taxon>
        <taxon>Sapindaceae</taxon>
        <taxon>Hippocastanoideae</taxon>
        <taxon>Acereae</taxon>
        <taxon>Dipteronia</taxon>
    </lineage>
</organism>
<dbReference type="AlphaFoldDB" id="A0AAE0AXF2"/>
<evidence type="ECO:0000313" key="2">
    <source>
        <dbReference type="EMBL" id="KAK3226021.1"/>
    </source>
</evidence>
<dbReference type="EMBL" id="JANJYJ010000002">
    <property type="protein sequence ID" value="KAK3226021.1"/>
    <property type="molecule type" value="Genomic_DNA"/>
</dbReference>
<keyword evidence="1" id="KW-0472">Membrane</keyword>
<dbReference type="Proteomes" id="UP001281410">
    <property type="component" value="Unassembled WGS sequence"/>
</dbReference>
<keyword evidence="1" id="KW-1133">Transmembrane helix</keyword>
<keyword evidence="1" id="KW-0812">Transmembrane</keyword>
<protein>
    <submittedName>
        <fullName evidence="2">Uncharacterized protein</fullName>
    </submittedName>
</protein>
<accession>A0AAE0AXF2</accession>
<evidence type="ECO:0000313" key="3">
    <source>
        <dbReference type="Proteomes" id="UP001281410"/>
    </source>
</evidence>
<evidence type="ECO:0000256" key="1">
    <source>
        <dbReference type="SAM" id="Phobius"/>
    </source>
</evidence>
<name>A0AAE0AXF2_9ROSI</name>
<comment type="caution">
    <text evidence="2">The sequence shown here is derived from an EMBL/GenBank/DDBJ whole genome shotgun (WGS) entry which is preliminary data.</text>
</comment>
<proteinExistence type="predicted"/>
<keyword evidence="3" id="KW-1185">Reference proteome</keyword>
<reference evidence="2" key="1">
    <citation type="journal article" date="2023" name="Plant J.">
        <title>Genome sequences and population genomics provide insights into the demographic history, inbreeding, and mutation load of two 'living fossil' tree species of Dipteronia.</title>
        <authorList>
            <person name="Feng Y."/>
            <person name="Comes H.P."/>
            <person name="Chen J."/>
            <person name="Zhu S."/>
            <person name="Lu R."/>
            <person name="Zhang X."/>
            <person name="Li P."/>
            <person name="Qiu J."/>
            <person name="Olsen K.M."/>
            <person name="Qiu Y."/>
        </authorList>
    </citation>
    <scope>NUCLEOTIDE SEQUENCE</scope>
    <source>
        <strain evidence="2">NBL</strain>
    </source>
</reference>